<organism evidence="2 3">
    <name type="scientific">Elysia marginata</name>
    <dbReference type="NCBI Taxonomy" id="1093978"/>
    <lineage>
        <taxon>Eukaryota</taxon>
        <taxon>Metazoa</taxon>
        <taxon>Spiralia</taxon>
        <taxon>Lophotrochozoa</taxon>
        <taxon>Mollusca</taxon>
        <taxon>Gastropoda</taxon>
        <taxon>Heterobranchia</taxon>
        <taxon>Euthyneura</taxon>
        <taxon>Panpulmonata</taxon>
        <taxon>Sacoglossa</taxon>
        <taxon>Placobranchoidea</taxon>
        <taxon>Plakobranchidae</taxon>
        <taxon>Elysia</taxon>
    </lineage>
</organism>
<name>A0AAV4J8B3_9GAST</name>
<proteinExistence type="predicted"/>
<accession>A0AAV4J8B3</accession>
<sequence>MVPIIAPTKLFFHLTCQPFSLTTDEGLGLQATQLAHISCYLLGNVAFGMYTQGASPKLDAGEPQVLLLYRSTVLIASSKSGFGSVLFVCTHLESRSSLVDCKKQKAERLSVNTHHCVSTAQTNQRARKGQAVLSNQSKRTKGAIPRTNQC</sequence>
<evidence type="ECO:0000256" key="1">
    <source>
        <dbReference type="SAM" id="MobiDB-lite"/>
    </source>
</evidence>
<keyword evidence="3" id="KW-1185">Reference proteome</keyword>
<reference evidence="2 3" key="1">
    <citation type="journal article" date="2021" name="Elife">
        <title>Chloroplast acquisition without the gene transfer in kleptoplastic sea slugs, Plakobranchus ocellatus.</title>
        <authorList>
            <person name="Maeda T."/>
            <person name="Takahashi S."/>
            <person name="Yoshida T."/>
            <person name="Shimamura S."/>
            <person name="Takaki Y."/>
            <person name="Nagai Y."/>
            <person name="Toyoda A."/>
            <person name="Suzuki Y."/>
            <person name="Arimoto A."/>
            <person name="Ishii H."/>
            <person name="Satoh N."/>
            <person name="Nishiyama T."/>
            <person name="Hasebe M."/>
            <person name="Maruyama T."/>
            <person name="Minagawa J."/>
            <person name="Obokata J."/>
            <person name="Shigenobu S."/>
        </authorList>
    </citation>
    <scope>NUCLEOTIDE SEQUENCE [LARGE SCALE GENOMIC DNA]</scope>
</reference>
<dbReference type="AlphaFoldDB" id="A0AAV4J8B3"/>
<comment type="caution">
    <text evidence="2">The sequence shown here is derived from an EMBL/GenBank/DDBJ whole genome shotgun (WGS) entry which is preliminary data.</text>
</comment>
<gene>
    <name evidence="2" type="ORF">ElyMa_003268000</name>
</gene>
<evidence type="ECO:0000313" key="2">
    <source>
        <dbReference type="EMBL" id="GFS18646.1"/>
    </source>
</evidence>
<protein>
    <submittedName>
        <fullName evidence="2">Uncharacterized protein</fullName>
    </submittedName>
</protein>
<evidence type="ECO:0000313" key="3">
    <source>
        <dbReference type="Proteomes" id="UP000762676"/>
    </source>
</evidence>
<dbReference type="Proteomes" id="UP000762676">
    <property type="component" value="Unassembled WGS sequence"/>
</dbReference>
<dbReference type="EMBL" id="BMAT01006728">
    <property type="protein sequence ID" value="GFS18646.1"/>
    <property type="molecule type" value="Genomic_DNA"/>
</dbReference>
<feature type="region of interest" description="Disordered" evidence="1">
    <location>
        <begin position="127"/>
        <end position="150"/>
    </location>
</feature>